<dbReference type="AlphaFoldDB" id="X1KF96"/>
<proteinExistence type="predicted"/>
<keyword evidence="1" id="KW-0812">Transmembrane</keyword>
<sequence length="88" mass="10778">KEHYTISNVGYFSLSSTIYSILRALGILKRNDLKYYRKNRKYFIDELKIFGFRIYPRKDFQLYILIHLLENIIQYFPQDDSIFIDEIK</sequence>
<gene>
    <name evidence="2" type="ORF">S03H2_71592</name>
</gene>
<feature type="non-terminal residue" evidence="2">
    <location>
        <position position="88"/>
    </location>
</feature>
<name>X1KF96_9ZZZZ</name>
<evidence type="ECO:0000313" key="2">
    <source>
        <dbReference type="EMBL" id="GAH92310.1"/>
    </source>
</evidence>
<feature type="transmembrane region" description="Helical" evidence="1">
    <location>
        <begin position="6"/>
        <end position="28"/>
    </location>
</feature>
<evidence type="ECO:0000256" key="1">
    <source>
        <dbReference type="SAM" id="Phobius"/>
    </source>
</evidence>
<keyword evidence="1" id="KW-0472">Membrane</keyword>
<feature type="non-terminal residue" evidence="2">
    <location>
        <position position="1"/>
    </location>
</feature>
<organism evidence="2">
    <name type="scientific">marine sediment metagenome</name>
    <dbReference type="NCBI Taxonomy" id="412755"/>
    <lineage>
        <taxon>unclassified sequences</taxon>
        <taxon>metagenomes</taxon>
        <taxon>ecological metagenomes</taxon>
    </lineage>
</organism>
<dbReference type="EMBL" id="BARU01047987">
    <property type="protein sequence ID" value="GAH92310.1"/>
    <property type="molecule type" value="Genomic_DNA"/>
</dbReference>
<protein>
    <submittedName>
        <fullName evidence="2">Uncharacterized protein</fullName>
    </submittedName>
</protein>
<comment type="caution">
    <text evidence="2">The sequence shown here is derived from an EMBL/GenBank/DDBJ whole genome shotgun (WGS) entry which is preliminary data.</text>
</comment>
<accession>X1KF96</accession>
<keyword evidence="1" id="KW-1133">Transmembrane helix</keyword>
<reference evidence="2" key="1">
    <citation type="journal article" date="2014" name="Front. Microbiol.">
        <title>High frequency of phylogenetically diverse reductive dehalogenase-homologous genes in deep subseafloor sedimentary metagenomes.</title>
        <authorList>
            <person name="Kawai M."/>
            <person name="Futagami T."/>
            <person name="Toyoda A."/>
            <person name="Takaki Y."/>
            <person name="Nishi S."/>
            <person name="Hori S."/>
            <person name="Arai W."/>
            <person name="Tsubouchi T."/>
            <person name="Morono Y."/>
            <person name="Uchiyama I."/>
            <person name="Ito T."/>
            <person name="Fujiyama A."/>
            <person name="Inagaki F."/>
            <person name="Takami H."/>
        </authorList>
    </citation>
    <scope>NUCLEOTIDE SEQUENCE</scope>
    <source>
        <strain evidence="2">Expedition CK06-06</strain>
    </source>
</reference>